<sequence>MLPLITLRLQNQLLVQPPFDAPQQVVEWMGAVQAQDYRMAKWAVGCRTASTDATQIEAALNRGDILRTHLLRPTWHFVSSKDLRWMLSLTADRIRAANDSYARGTDAALDSKSIH</sequence>
<evidence type="ECO:0000313" key="1">
    <source>
        <dbReference type="EMBL" id="EKC63730.1"/>
    </source>
</evidence>
<feature type="non-terminal residue" evidence="1">
    <location>
        <position position="115"/>
    </location>
</feature>
<comment type="caution">
    <text evidence="1">The sequence shown here is derived from an EMBL/GenBank/DDBJ whole genome shotgun (WGS) entry which is preliminary data.</text>
</comment>
<evidence type="ECO:0008006" key="2">
    <source>
        <dbReference type="Google" id="ProtNLM"/>
    </source>
</evidence>
<accession>K1TBA1</accession>
<reference evidence="1" key="1">
    <citation type="journal article" date="2013" name="Environ. Microbiol.">
        <title>Microbiota from the distal guts of lean and obese adolescents exhibit partial functional redundancy besides clear differences in community structure.</title>
        <authorList>
            <person name="Ferrer M."/>
            <person name="Ruiz A."/>
            <person name="Lanza F."/>
            <person name="Haange S.B."/>
            <person name="Oberbach A."/>
            <person name="Till H."/>
            <person name="Bargiela R."/>
            <person name="Campoy C."/>
            <person name="Segura M.T."/>
            <person name="Richter M."/>
            <person name="von Bergen M."/>
            <person name="Seifert J."/>
            <person name="Suarez A."/>
        </authorList>
    </citation>
    <scope>NUCLEOTIDE SEQUENCE</scope>
</reference>
<protein>
    <recommendedName>
        <fullName evidence="2">Winged helix DNA-binding domain-containing protein</fullName>
    </recommendedName>
</protein>
<dbReference type="EMBL" id="AJWY01007532">
    <property type="protein sequence ID" value="EKC63730.1"/>
    <property type="molecule type" value="Genomic_DNA"/>
</dbReference>
<proteinExistence type="predicted"/>
<dbReference type="PANTHER" id="PTHR38479:SF2">
    <property type="entry name" value="WINGED HELIX DNA-BINDING DOMAIN-CONTAINING PROTEIN"/>
    <property type="match status" value="1"/>
</dbReference>
<dbReference type="InterPro" id="IPR009351">
    <property type="entry name" value="AlkZ-like"/>
</dbReference>
<dbReference type="Pfam" id="PF06224">
    <property type="entry name" value="AlkZ-like"/>
    <property type="match status" value="1"/>
</dbReference>
<gene>
    <name evidence="1" type="ORF">LEA_11193</name>
</gene>
<dbReference type="PANTHER" id="PTHR38479">
    <property type="entry name" value="LMO0824 PROTEIN"/>
    <property type="match status" value="1"/>
</dbReference>
<name>K1TBA1_9ZZZZ</name>
<dbReference type="AlphaFoldDB" id="K1TBA1"/>
<organism evidence="1">
    <name type="scientific">human gut metagenome</name>
    <dbReference type="NCBI Taxonomy" id="408170"/>
    <lineage>
        <taxon>unclassified sequences</taxon>
        <taxon>metagenomes</taxon>
        <taxon>organismal metagenomes</taxon>
    </lineage>
</organism>